<keyword evidence="7 11" id="KW-0472">Membrane</keyword>
<dbReference type="InterPro" id="IPR013556">
    <property type="entry name" value="Flag_M-ring_C"/>
</dbReference>
<dbReference type="Pfam" id="PF01514">
    <property type="entry name" value="YscJ_FliF"/>
    <property type="match status" value="1"/>
</dbReference>
<feature type="region of interest" description="Disordered" evidence="10">
    <location>
        <begin position="279"/>
        <end position="341"/>
    </location>
</feature>
<accession>A0A9X7W3V9</accession>
<dbReference type="PANTHER" id="PTHR30046:SF0">
    <property type="entry name" value="FLAGELLAR M-RING PROTEIN"/>
    <property type="match status" value="1"/>
</dbReference>
<feature type="transmembrane region" description="Helical" evidence="11">
    <location>
        <begin position="429"/>
        <end position="451"/>
    </location>
</feature>
<dbReference type="InterPro" id="IPR045851">
    <property type="entry name" value="AMP-bd_C_sf"/>
</dbReference>
<evidence type="ECO:0000256" key="7">
    <source>
        <dbReference type="ARBA" id="ARBA00023136"/>
    </source>
</evidence>
<sequence length="510" mass="53451">MRKYLNKVGLWWQHFNPSQKRNLVIAAVSAILCVIVIAWFLERPNYVTIMSGLDNKSLGQVQTQLETLKIPNKIVGTSVEVPSKDADTARIQLAMKGMPSSGYIGYSSVSNSFGMTQDQFNIQVLDALQQSLNATIQSINGIESAQVHIVMPSQQLFVSQPQSSAKASVFVQLGSGVTLSAAEVAGIQNLVAHAVQGLTPENVSVVDQNGVTLSGNSSQLAAGGAAPSNELSLVHNLEQQVSGQLTSGLNEIVGPGNAVVMVHANVKFNQVKTTSKVFEPAPGQSTGMISSQETVKNSNNQGQTTTVGGVAGQASTNPNLPSYTGTAAGGGNPSNSASTSTITNYQNSEVDTQTVGDPIQVQGYTVGIFLNAADKQLTPQVIAQIKAFVQNAVGISAGAGATNSITVAAVPFQSASSASGSLSPNRSSVFLWGGLGLLGAVLVGLGAVVLVRRRKQATTSEVAVGPEEPVFENLDEVPMTEDEHIKQELARLATRKPEEFANLLRTWLAD</sequence>
<keyword evidence="6 11" id="KW-1133">Transmembrane helix</keyword>
<dbReference type="PRINTS" id="PR01009">
    <property type="entry name" value="FLGMRINGFLIF"/>
</dbReference>
<keyword evidence="14" id="KW-0966">Cell projection</keyword>
<reference evidence="14 15" key="1">
    <citation type="submission" date="2021-02" db="EMBL/GenBank/DDBJ databases">
        <title>Alicyclobacillus curvatus sp. nov. and Alicyclobacillus mengziensis sp. nov., two acidophilic bacteria isolated from acid mine drainage.</title>
        <authorList>
            <person name="Huang Y."/>
        </authorList>
    </citation>
    <scope>NUCLEOTIDE SEQUENCE [LARGE SCALE GENOMIC DNA]</scope>
    <source>
        <strain evidence="14 15">S30H14</strain>
    </source>
</reference>
<dbReference type="GO" id="GO:0071973">
    <property type="term" value="P:bacterial-type flagellum-dependent cell motility"/>
    <property type="evidence" value="ECO:0007669"/>
    <property type="project" value="InterPro"/>
</dbReference>
<dbReference type="GO" id="GO:0003774">
    <property type="term" value="F:cytoskeletal motor activity"/>
    <property type="evidence" value="ECO:0007669"/>
    <property type="project" value="InterPro"/>
</dbReference>
<dbReference type="PANTHER" id="PTHR30046">
    <property type="entry name" value="FLAGELLAR M-RING PROTEIN"/>
    <property type="match status" value="1"/>
</dbReference>
<evidence type="ECO:0000256" key="1">
    <source>
        <dbReference type="ARBA" id="ARBA00004117"/>
    </source>
</evidence>
<evidence type="ECO:0000256" key="6">
    <source>
        <dbReference type="ARBA" id="ARBA00022989"/>
    </source>
</evidence>
<comment type="similarity">
    <text evidence="3 9">Belongs to the FliF family.</text>
</comment>
<feature type="compositionally biased region" description="Polar residues" evidence="10">
    <location>
        <begin position="283"/>
        <end position="296"/>
    </location>
</feature>
<evidence type="ECO:0000313" key="15">
    <source>
        <dbReference type="Proteomes" id="UP000663505"/>
    </source>
</evidence>
<keyword evidence="8 9" id="KW-0975">Bacterial flagellum</keyword>
<keyword evidence="15" id="KW-1185">Reference proteome</keyword>
<dbReference type="NCBIfam" id="TIGR00206">
    <property type="entry name" value="fliF"/>
    <property type="match status" value="1"/>
</dbReference>
<evidence type="ECO:0000259" key="13">
    <source>
        <dbReference type="Pfam" id="PF08345"/>
    </source>
</evidence>
<keyword evidence="5 11" id="KW-0812">Transmembrane</keyword>
<feature type="compositionally biased region" description="Low complexity" evidence="10">
    <location>
        <begin position="297"/>
        <end position="316"/>
    </location>
</feature>
<comment type="subcellular location">
    <subcellularLocation>
        <location evidence="1 9">Bacterial flagellum basal body</location>
    </subcellularLocation>
    <subcellularLocation>
        <location evidence="2">Cell membrane</location>
        <topology evidence="2">Multi-pass membrane protein</topology>
    </subcellularLocation>
</comment>
<dbReference type="Proteomes" id="UP000663505">
    <property type="component" value="Chromosome"/>
</dbReference>
<name>A0A9X7W3V9_9BACL</name>
<keyword evidence="14" id="KW-0282">Flagellum</keyword>
<evidence type="ECO:0000256" key="8">
    <source>
        <dbReference type="ARBA" id="ARBA00023143"/>
    </source>
</evidence>
<dbReference type="InterPro" id="IPR000067">
    <property type="entry name" value="FlgMring_FliF"/>
</dbReference>
<organism evidence="14 15">
    <name type="scientific">Alicyclobacillus mengziensis</name>
    <dbReference type="NCBI Taxonomy" id="2931921"/>
    <lineage>
        <taxon>Bacteria</taxon>
        <taxon>Bacillati</taxon>
        <taxon>Bacillota</taxon>
        <taxon>Bacilli</taxon>
        <taxon>Bacillales</taxon>
        <taxon>Alicyclobacillaceae</taxon>
        <taxon>Alicyclobacillus</taxon>
    </lineage>
</organism>
<dbReference type="InterPro" id="IPR043427">
    <property type="entry name" value="YscJ/FliF"/>
</dbReference>
<evidence type="ECO:0000256" key="10">
    <source>
        <dbReference type="SAM" id="MobiDB-lite"/>
    </source>
</evidence>
<dbReference type="EMBL" id="CP071182">
    <property type="protein sequence ID" value="QSO49844.1"/>
    <property type="molecule type" value="Genomic_DNA"/>
</dbReference>
<dbReference type="GO" id="GO:0009431">
    <property type="term" value="C:bacterial-type flagellum basal body, MS ring"/>
    <property type="evidence" value="ECO:0007669"/>
    <property type="project" value="InterPro"/>
</dbReference>
<dbReference type="AlphaFoldDB" id="A0A9X7W3V9"/>
<evidence type="ECO:0000256" key="3">
    <source>
        <dbReference type="ARBA" id="ARBA00007971"/>
    </source>
</evidence>
<gene>
    <name evidence="14" type="primary">fliF</name>
    <name evidence="14" type="ORF">JZ786_12110</name>
</gene>
<evidence type="ECO:0000256" key="2">
    <source>
        <dbReference type="ARBA" id="ARBA00004651"/>
    </source>
</evidence>
<feature type="transmembrane region" description="Helical" evidence="11">
    <location>
        <begin position="21"/>
        <end position="41"/>
    </location>
</feature>
<evidence type="ECO:0000256" key="9">
    <source>
        <dbReference type="PIRNR" id="PIRNR004862"/>
    </source>
</evidence>
<dbReference type="PIRSF" id="PIRSF004862">
    <property type="entry name" value="FliF"/>
    <property type="match status" value="1"/>
</dbReference>
<dbReference type="Pfam" id="PF08345">
    <property type="entry name" value="YscJ_FliF_C"/>
    <property type="match status" value="1"/>
</dbReference>
<keyword evidence="14" id="KW-0969">Cilium</keyword>
<dbReference type="Gene3D" id="3.30.300.30">
    <property type="match status" value="1"/>
</dbReference>
<keyword evidence="4" id="KW-1003">Cell membrane</keyword>
<evidence type="ECO:0000256" key="11">
    <source>
        <dbReference type="SAM" id="Phobius"/>
    </source>
</evidence>
<dbReference type="InterPro" id="IPR006182">
    <property type="entry name" value="FliF_N_dom"/>
</dbReference>
<evidence type="ECO:0000313" key="14">
    <source>
        <dbReference type="EMBL" id="QSO49844.1"/>
    </source>
</evidence>
<evidence type="ECO:0000259" key="12">
    <source>
        <dbReference type="Pfam" id="PF01514"/>
    </source>
</evidence>
<dbReference type="GO" id="GO:0005886">
    <property type="term" value="C:plasma membrane"/>
    <property type="evidence" value="ECO:0007669"/>
    <property type="project" value="UniProtKB-SubCell"/>
</dbReference>
<feature type="domain" description="Flagellar M-ring N-terminal" evidence="12">
    <location>
        <begin position="42"/>
        <end position="214"/>
    </location>
</feature>
<evidence type="ECO:0000256" key="4">
    <source>
        <dbReference type="ARBA" id="ARBA00022475"/>
    </source>
</evidence>
<dbReference type="KEGG" id="afx:JZ786_12110"/>
<protein>
    <recommendedName>
        <fullName evidence="9">Flagellar M-ring protein</fullName>
    </recommendedName>
</protein>
<feature type="domain" description="Flagellar M-ring C-terminal" evidence="13">
    <location>
        <begin position="249"/>
        <end position="412"/>
    </location>
</feature>
<proteinExistence type="inferred from homology"/>
<comment type="function">
    <text evidence="9">The M ring may be actively involved in energy transduction.</text>
</comment>
<evidence type="ECO:0000256" key="5">
    <source>
        <dbReference type="ARBA" id="ARBA00022692"/>
    </source>
</evidence>